<dbReference type="Gene3D" id="1.10.287.810">
    <property type="entry name" value="Mitochondrial import inner membrane translocase subunit tim13 like domains"/>
    <property type="match status" value="1"/>
</dbReference>
<dbReference type="Ensembl" id="ENSRFET00010021277.1">
    <property type="protein sequence ID" value="ENSRFEP00010019552.1"/>
    <property type="gene ID" value="ENSRFEG00010013172.1"/>
</dbReference>
<name>A0A671FAV6_RHIFE</name>
<reference evidence="18 19" key="2">
    <citation type="journal article" date="2018" name="Annu Rev Anim Biosci">
        <title>Bat Biology, Genomes, and the Bat1K Project: To Generate Chromosome-Level Genomes for All Living Bat Species.</title>
        <authorList>
            <person name="Teeling E.C."/>
            <person name="Vernes S.C."/>
            <person name="Davalos L.M."/>
            <person name="Ray D.A."/>
            <person name="Gilbert M.T.P."/>
            <person name="Myers E."/>
        </authorList>
    </citation>
    <scope>NUCLEOTIDE SEQUENCE</scope>
</reference>
<feature type="region of interest" description="Disordered" evidence="16">
    <location>
        <begin position="75"/>
        <end position="99"/>
    </location>
</feature>
<reference evidence="19" key="3">
    <citation type="submission" date="2018-12" db="EMBL/GenBank/DDBJ databases">
        <title>G10K-VGP greater horseshoe bat female genome, primary haplotype.</title>
        <authorList>
            <person name="Teeling E."/>
            <person name="Myers G."/>
            <person name="Vernes S."/>
            <person name="Pippel M."/>
            <person name="Winkler S."/>
            <person name="Fedrigo O."/>
            <person name="Rhie A."/>
            <person name="Koren S."/>
            <person name="Phillippy A."/>
            <person name="Lewin H."/>
            <person name="Damas J."/>
            <person name="Howe K."/>
            <person name="Mountcastle J."/>
            <person name="Jarvis E.D."/>
        </authorList>
    </citation>
    <scope>NUCLEOTIDE SEQUENCE [LARGE SCALE GENOMIC DNA]</scope>
</reference>
<keyword evidence="10" id="KW-0472">Membrane</keyword>
<dbReference type="FunFam" id="1.10.287.810:FF:000005">
    <property type="entry name" value="Mitochondrial import inner membrane translocase subunit Tim8 B"/>
    <property type="match status" value="1"/>
</dbReference>
<keyword evidence="4" id="KW-0479">Metal-binding</keyword>
<keyword evidence="12" id="KW-0143">Chaperone</keyword>
<dbReference type="InterPro" id="IPR035427">
    <property type="entry name" value="Tim10-like_dom_sf"/>
</dbReference>
<dbReference type="GO" id="GO:0015031">
    <property type="term" value="P:protein transport"/>
    <property type="evidence" value="ECO:0007669"/>
    <property type="project" value="UniProtKB-KW"/>
</dbReference>
<evidence type="ECO:0000256" key="1">
    <source>
        <dbReference type="ARBA" id="ARBA00004137"/>
    </source>
</evidence>
<comment type="similarity">
    <text evidence="2">Belongs to the small Tim family.</text>
</comment>
<organism evidence="18 19">
    <name type="scientific">Rhinolophus ferrumequinum</name>
    <name type="common">Greater horseshoe bat</name>
    <dbReference type="NCBI Taxonomy" id="59479"/>
    <lineage>
        <taxon>Eukaryota</taxon>
        <taxon>Metazoa</taxon>
        <taxon>Chordata</taxon>
        <taxon>Craniata</taxon>
        <taxon>Vertebrata</taxon>
        <taxon>Euteleostomi</taxon>
        <taxon>Mammalia</taxon>
        <taxon>Eutheria</taxon>
        <taxon>Laurasiatheria</taxon>
        <taxon>Chiroptera</taxon>
        <taxon>Yinpterochiroptera</taxon>
        <taxon>Rhinolophoidea</taxon>
        <taxon>Rhinolophidae</taxon>
        <taxon>Rhinolophinae</taxon>
        <taxon>Rhinolophus</taxon>
    </lineage>
</organism>
<evidence type="ECO:0000256" key="10">
    <source>
        <dbReference type="ARBA" id="ARBA00023136"/>
    </source>
</evidence>
<evidence type="ECO:0000256" key="4">
    <source>
        <dbReference type="ARBA" id="ARBA00022723"/>
    </source>
</evidence>
<dbReference type="GO" id="GO:0005743">
    <property type="term" value="C:mitochondrial inner membrane"/>
    <property type="evidence" value="ECO:0007669"/>
    <property type="project" value="UniProtKB-SubCell"/>
</dbReference>
<keyword evidence="7" id="KW-0653">Protein transport</keyword>
<evidence type="ECO:0000256" key="12">
    <source>
        <dbReference type="ARBA" id="ARBA00023186"/>
    </source>
</evidence>
<evidence type="ECO:0000256" key="5">
    <source>
        <dbReference type="ARBA" id="ARBA00022792"/>
    </source>
</evidence>
<reference evidence="18 19" key="1">
    <citation type="journal article" date="2015" name="Annu Rev Anim Biosci">
        <title>The Genome 10K Project: a way forward.</title>
        <authorList>
            <person name="Koepfli K.P."/>
            <person name="Paten B."/>
            <person name="O'Brien S.J."/>
            <person name="Koepfli K.P."/>
            <person name="Paten B."/>
            <person name="Antunes A."/>
            <person name="Belov K."/>
            <person name="Bustamante C."/>
            <person name="Castoe T.A."/>
            <person name="Clawson H."/>
            <person name="Crawford A.J."/>
            <person name="Diekhans M."/>
            <person name="Distel D."/>
            <person name="Durbin R."/>
            <person name="Earl D."/>
            <person name="Fujita M.K."/>
            <person name="Gamble T."/>
            <person name="Georges A."/>
            <person name="Gemmell N."/>
            <person name="Gilbert M.T."/>
            <person name="Graves J.M."/>
            <person name="Green R.E."/>
            <person name="Hickey G."/>
            <person name="Jarvis E.D."/>
            <person name="Johnson W."/>
            <person name="Komissarov A."/>
            <person name="Korf I."/>
            <person name="Kuhn R."/>
            <person name="Larkin D.M."/>
            <person name="Lewin H."/>
            <person name="Lopez J.V."/>
            <person name="Ma J."/>
            <person name="Marques-Bonet T."/>
            <person name="Miller W."/>
            <person name="Murphy R."/>
            <person name="Pevzner P."/>
            <person name="Shapiro B."/>
            <person name="Steiner C."/>
            <person name="Tamazian G."/>
            <person name="Venkatesh B."/>
            <person name="Wang J."/>
            <person name="Wayne R."/>
            <person name="Wiley E."/>
            <person name="Yang H."/>
            <person name="Zhang G."/>
            <person name="Haussler D."/>
            <person name="Ryder O."/>
            <person name="O'Brien S.J."/>
        </authorList>
    </citation>
    <scope>NUCLEOTIDE SEQUENCE</scope>
</reference>
<dbReference type="InParanoid" id="A0A671FAV6"/>
<proteinExistence type="inferred from homology"/>
<dbReference type="InterPro" id="IPR004217">
    <property type="entry name" value="Tim10-like"/>
</dbReference>
<keyword evidence="5" id="KW-0999">Mitochondrion inner membrane</keyword>
<dbReference type="Proteomes" id="UP000472240">
    <property type="component" value="Chromosome 11"/>
</dbReference>
<sequence>ATVTAVVSAGAREAKGKEGGIPCSRGLTTQQRSLTASLLPLEAALRTSGCQHPSPRPPWALQRTLSLQIHAISLRKAQGRPATRKQSYNSHPTATKENKGNIVNRKSEVGARPPHLRRHAGRKVRSRVPTMADLGEADEAELQRLVAAEQQKAQFTAQVHHFMELCWDKCVEKPGNRLDSRTENCLSSCVDRFIDTTLAITRFSLKKIIFQCSRNFTLWPPIVSLSFFIKTITTHPAI</sequence>
<keyword evidence="3" id="KW-0813">Transport</keyword>
<feature type="compositionally biased region" description="Polar residues" evidence="16">
    <location>
        <begin position="84"/>
        <end position="93"/>
    </location>
</feature>
<keyword evidence="11" id="KW-1015">Disulfide bond</keyword>
<evidence type="ECO:0000256" key="9">
    <source>
        <dbReference type="ARBA" id="ARBA00023128"/>
    </source>
</evidence>
<reference evidence="18" key="5">
    <citation type="submission" date="2025-09" db="UniProtKB">
        <authorList>
            <consortium name="Ensembl"/>
        </authorList>
    </citation>
    <scope>IDENTIFICATION</scope>
</reference>
<evidence type="ECO:0000256" key="7">
    <source>
        <dbReference type="ARBA" id="ARBA00022927"/>
    </source>
</evidence>
<keyword evidence="6" id="KW-0862">Zinc</keyword>
<dbReference type="AlphaFoldDB" id="A0A671FAV6"/>
<comment type="subcellular location">
    <subcellularLocation>
        <location evidence="1">Mitochondrion inner membrane</location>
        <topology evidence="1">Peripheral membrane protein</topology>
        <orientation evidence="1">Intermembrane side</orientation>
    </subcellularLocation>
</comment>
<comment type="subunit">
    <text evidence="14">Heterohexamer; possibly composed of 3 copies of TIMM8B and 3 copies of TIMM13, named soluble 70 kDa complex. Associates with the TIM22 complex, whose core is composed of TIMM22.</text>
</comment>
<accession>A0A671FAV6</accession>
<evidence type="ECO:0000256" key="3">
    <source>
        <dbReference type="ARBA" id="ARBA00022448"/>
    </source>
</evidence>
<dbReference type="Pfam" id="PF02953">
    <property type="entry name" value="zf-Tim10_DDP"/>
    <property type="match status" value="1"/>
</dbReference>
<dbReference type="SUPFAM" id="SSF144122">
    <property type="entry name" value="Tim10-like"/>
    <property type="match status" value="1"/>
</dbReference>
<evidence type="ECO:0000256" key="8">
    <source>
        <dbReference type="ARBA" id="ARBA00023010"/>
    </source>
</evidence>
<evidence type="ECO:0000259" key="17">
    <source>
        <dbReference type="Pfam" id="PF02953"/>
    </source>
</evidence>
<reference evidence="18" key="4">
    <citation type="submission" date="2025-08" db="UniProtKB">
        <authorList>
            <consortium name="Ensembl"/>
        </authorList>
    </citation>
    <scope>IDENTIFICATION</scope>
</reference>
<evidence type="ECO:0000313" key="19">
    <source>
        <dbReference type="Proteomes" id="UP000472240"/>
    </source>
</evidence>
<comment type="function">
    <text evidence="13">Probable mitochondrial intermembrane chaperone that participates in the import and insertion of some multi-pass transmembrane proteins into the mitochondrial inner membrane. Also required for the transfer of beta-barrel precursors from the TOM complex to the sorting and assembly machinery (SAM complex) of the outer membrane. Acts as a chaperone-like protein that protects the hydrophobic precursors from aggregation and guide them through the mitochondrial intermembrane space.</text>
</comment>
<protein>
    <recommendedName>
        <fullName evidence="15">Mitochondrial import inner membrane translocase subunit Tim8 B</fullName>
    </recommendedName>
</protein>
<dbReference type="GO" id="GO:0046872">
    <property type="term" value="F:metal ion binding"/>
    <property type="evidence" value="ECO:0007669"/>
    <property type="project" value="UniProtKB-KW"/>
</dbReference>
<evidence type="ECO:0000256" key="13">
    <source>
        <dbReference type="ARBA" id="ARBA00058391"/>
    </source>
</evidence>
<evidence type="ECO:0000256" key="15">
    <source>
        <dbReference type="ARBA" id="ARBA00068848"/>
    </source>
</evidence>
<evidence type="ECO:0000256" key="16">
    <source>
        <dbReference type="SAM" id="MobiDB-lite"/>
    </source>
</evidence>
<feature type="domain" description="Tim10-like" evidence="17">
    <location>
        <begin position="146"/>
        <end position="201"/>
    </location>
</feature>
<evidence type="ECO:0000256" key="6">
    <source>
        <dbReference type="ARBA" id="ARBA00022833"/>
    </source>
</evidence>
<evidence type="ECO:0000256" key="2">
    <source>
        <dbReference type="ARBA" id="ARBA00006720"/>
    </source>
</evidence>
<dbReference type="GeneTree" id="ENSGT00940000155479"/>
<keyword evidence="19" id="KW-1185">Reference proteome</keyword>
<keyword evidence="9" id="KW-0496">Mitochondrion</keyword>
<evidence type="ECO:0000256" key="14">
    <source>
        <dbReference type="ARBA" id="ARBA00064226"/>
    </source>
</evidence>
<dbReference type="OMA" id="LRTSRCQ"/>
<evidence type="ECO:0000256" key="11">
    <source>
        <dbReference type="ARBA" id="ARBA00023157"/>
    </source>
</evidence>
<keyword evidence="8" id="KW-0811">Translocation</keyword>
<evidence type="ECO:0000313" key="18">
    <source>
        <dbReference type="Ensembl" id="ENSRFEP00010019552.1"/>
    </source>
</evidence>